<keyword evidence="5" id="KW-0325">Glycoprotein</keyword>
<dbReference type="Pfam" id="PF25609">
    <property type="entry name" value="Unc5_NetrinR_N"/>
    <property type="match status" value="1"/>
</dbReference>
<dbReference type="Proteomes" id="UP000236370">
    <property type="component" value="Unassembled WGS sequence"/>
</dbReference>
<organism evidence="8 9">
    <name type="scientific">Pan troglodytes</name>
    <name type="common">Chimpanzee</name>
    <dbReference type="NCBI Taxonomy" id="9598"/>
    <lineage>
        <taxon>Eukaryota</taxon>
        <taxon>Metazoa</taxon>
        <taxon>Chordata</taxon>
        <taxon>Craniata</taxon>
        <taxon>Vertebrata</taxon>
        <taxon>Euteleostomi</taxon>
        <taxon>Mammalia</taxon>
        <taxon>Eutheria</taxon>
        <taxon>Euarchontoglires</taxon>
        <taxon>Primates</taxon>
        <taxon>Haplorrhini</taxon>
        <taxon>Catarrhini</taxon>
        <taxon>Hominidae</taxon>
        <taxon>Pan</taxon>
    </lineage>
</organism>
<keyword evidence="4" id="KW-0675">Receptor</keyword>
<gene>
    <name evidence="8" type="ORF">CK820_G0050482</name>
</gene>
<name>A0A2J8J5V2_PANTR</name>
<evidence type="ECO:0000259" key="7">
    <source>
        <dbReference type="Pfam" id="PF25609"/>
    </source>
</evidence>
<evidence type="ECO:0000256" key="4">
    <source>
        <dbReference type="ARBA" id="ARBA00023170"/>
    </source>
</evidence>
<dbReference type="EMBL" id="NBAG03000516">
    <property type="protein sequence ID" value="PNI18140.1"/>
    <property type="molecule type" value="Genomic_DNA"/>
</dbReference>
<evidence type="ECO:0000256" key="2">
    <source>
        <dbReference type="ARBA" id="ARBA00023136"/>
    </source>
</evidence>
<dbReference type="SUPFAM" id="SSF48726">
    <property type="entry name" value="Immunoglobulin"/>
    <property type="match status" value="1"/>
</dbReference>
<feature type="non-terminal residue" evidence="8">
    <location>
        <position position="1"/>
    </location>
</feature>
<dbReference type="InterPro" id="IPR013783">
    <property type="entry name" value="Ig-like_fold"/>
</dbReference>
<proteinExistence type="predicted"/>
<dbReference type="InterPro" id="IPR057755">
    <property type="entry name" value="UNC5A-D-like_N"/>
</dbReference>
<keyword evidence="6" id="KW-0393">Immunoglobulin domain</keyword>
<protein>
    <submittedName>
        <fullName evidence="8">UNC5A isoform 2</fullName>
    </submittedName>
</protein>
<evidence type="ECO:0000313" key="8">
    <source>
        <dbReference type="EMBL" id="PNI18140.1"/>
    </source>
</evidence>
<evidence type="ECO:0000256" key="5">
    <source>
        <dbReference type="ARBA" id="ARBA00023180"/>
    </source>
</evidence>
<evidence type="ECO:0000256" key="3">
    <source>
        <dbReference type="ARBA" id="ARBA00023157"/>
    </source>
</evidence>
<evidence type="ECO:0000256" key="6">
    <source>
        <dbReference type="ARBA" id="ARBA00023319"/>
    </source>
</evidence>
<evidence type="ECO:0000313" key="9">
    <source>
        <dbReference type="Proteomes" id="UP000236370"/>
    </source>
</evidence>
<comment type="subcellular location">
    <subcellularLocation>
        <location evidence="1">Membrane</location>
        <topology evidence="1">Single-pass type I membrane protein</topology>
    </subcellularLocation>
</comment>
<feature type="domain" description="Netrin receptor UNC5A-D-like N-terminal" evidence="7">
    <location>
        <begin position="17"/>
        <end position="74"/>
    </location>
</feature>
<evidence type="ECO:0000256" key="1">
    <source>
        <dbReference type="ARBA" id="ARBA00004479"/>
    </source>
</evidence>
<keyword evidence="3" id="KW-1015">Disulfide bond</keyword>
<reference evidence="8 9" key="1">
    <citation type="submission" date="2017-12" db="EMBL/GenBank/DDBJ databases">
        <title>High-resolution comparative analysis of great ape genomes.</title>
        <authorList>
            <person name="Pollen A."/>
            <person name="Hastie A."/>
            <person name="Hormozdiari F."/>
            <person name="Dougherty M."/>
            <person name="Liu R."/>
            <person name="Chaisson M."/>
            <person name="Hoppe E."/>
            <person name="Hill C."/>
            <person name="Pang A."/>
            <person name="Hillier L."/>
            <person name="Baker C."/>
            <person name="Armstrong J."/>
            <person name="Shendure J."/>
            <person name="Paten B."/>
            <person name="Wilson R."/>
            <person name="Chao H."/>
            <person name="Schneider V."/>
            <person name="Ventura M."/>
            <person name="Kronenberg Z."/>
            <person name="Murali S."/>
            <person name="Gordon D."/>
            <person name="Cantsilieris S."/>
            <person name="Munson K."/>
            <person name="Nelson B."/>
            <person name="Raja A."/>
            <person name="Underwood J."/>
            <person name="Diekhans M."/>
            <person name="Fiddes I."/>
            <person name="Haussler D."/>
            <person name="Eichler E."/>
        </authorList>
    </citation>
    <scope>NUCLEOTIDE SEQUENCE [LARGE SCALE GENOMIC DNA]</scope>
    <source>
        <strain evidence="8">Yerkes chimp pedigree #C0471</strain>
    </source>
</reference>
<dbReference type="InterPro" id="IPR036179">
    <property type="entry name" value="Ig-like_dom_sf"/>
</dbReference>
<dbReference type="Gene3D" id="2.60.40.10">
    <property type="entry name" value="Immunoglobulins"/>
    <property type="match status" value="1"/>
</dbReference>
<dbReference type="AlphaFoldDB" id="A0A2J8J5V2"/>
<sequence length="83" mass="9199">AQQSATVANPVPGAIPDLLPHFLVEPEDVYIVKNKPVLLVCKAVPATQIFFKCNGEWVRQVDHVIERSTDGSSEGDREGWRPM</sequence>
<keyword evidence="2" id="KW-0472">Membrane</keyword>
<accession>A0A2J8J5V2</accession>
<comment type="caution">
    <text evidence="8">The sequence shown here is derived from an EMBL/GenBank/DDBJ whole genome shotgun (WGS) entry which is preliminary data.</text>
</comment>